<evidence type="ECO:0000256" key="1">
    <source>
        <dbReference type="SAM" id="Phobius"/>
    </source>
</evidence>
<keyword evidence="1" id="KW-0812">Transmembrane</keyword>
<keyword evidence="2" id="KW-1185">Reference proteome</keyword>
<organism evidence="2 3">
    <name type="scientific">Romanomermis culicivorax</name>
    <name type="common">Nematode worm</name>
    <dbReference type="NCBI Taxonomy" id="13658"/>
    <lineage>
        <taxon>Eukaryota</taxon>
        <taxon>Metazoa</taxon>
        <taxon>Ecdysozoa</taxon>
        <taxon>Nematoda</taxon>
        <taxon>Enoplea</taxon>
        <taxon>Dorylaimia</taxon>
        <taxon>Mermithida</taxon>
        <taxon>Mermithoidea</taxon>
        <taxon>Mermithidae</taxon>
        <taxon>Romanomermis</taxon>
    </lineage>
</organism>
<protein>
    <submittedName>
        <fullName evidence="3">Secreted protein</fullName>
    </submittedName>
</protein>
<evidence type="ECO:0000313" key="3">
    <source>
        <dbReference type="WBParaSite" id="nRc.2.0.1.t27060-RA"/>
    </source>
</evidence>
<dbReference type="WBParaSite" id="nRc.2.0.1.t27060-RA">
    <property type="protein sequence ID" value="nRc.2.0.1.t27060-RA"/>
    <property type="gene ID" value="nRc.2.0.1.g27060"/>
</dbReference>
<feature type="transmembrane region" description="Helical" evidence="1">
    <location>
        <begin position="7"/>
        <end position="27"/>
    </location>
</feature>
<dbReference type="PROSITE" id="PS51257">
    <property type="entry name" value="PROKAR_LIPOPROTEIN"/>
    <property type="match status" value="1"/>
</dbReference>
<dbReference type="AlphaFoldDB" id="A0A915JLK4"/>
<proteinExistence type="predicted"/>
<name>A0A915JLK4_ROMCU</name>
<keyword evidence="1" id="KW-0472">Membrane</keyword>
<sequence length="129" mass="14854">MKKRRRHLFVAAPSIVSGCILSTMILIRQSSRGEMCTAIHTQVAGDHNSRRADKSRNQMGWLGASLRCGTGCFLFSTCGTRKLVIVQGVGRRRFRFDMHWWPTEDLSWFSFTESFVRDINITRFLPMKP</sequence>
<keyword evidence="1" id="KW-1133">Transmembrane helix</keyword>
<accession>A0A915JLK4</accession>
<reference evidence="3" key="1">
    <citation type="submission" date="2022-11" db="UniProtKB">
        <authorList>
            <consortium name="WormBaseParasite"/>
        </authorList>
    </citation>
    <scope>IDENTIFICATION</scope>
</reference>
<dbReference type="Proteomes" id="UP000887565">
    <property type="component" value="Unplaced"/>
</dbReference>
<evidence type="ECO:0000313" key="2">
    <source>
        <dbReference type="Proteomes" id="UP000887565"/>
    </source>
</evidence>